<evidence type="ECO:0000313" key="5">
    <source>
        <dbReference type="Proteomes" id="UP000017200"/>
    </source>
</evidence>
<keyword evidence="2" id="KW-1133">Transmembrane helix</keyword>
<sequence length="923" mass="96359">MPFVTSLYKTPNAPLNLLHRVKQTTSRSAGLPKLCESSHYLDFDGAVACQSVDLNLPRARTAPRAPRPQLLRGMRRRVAPKGEGAARPRNTPFIAAAIDDPFLSSFIKATSASAYSSGTLFGATAAVQRPPRLQHAPEAKAIASDDTNTSSSSTLPTFRALASNSASRLQRAHTVRSTPHAKRVPLSPIKRRVVPARRKRGDEDESGPRRRRKMNDDDDGGEVGQLEPYARTFEFELAEDTHFAPFEEGESSLRLAGETDSNEDQHTLDDDILPWNEHESTDQLTPDEPGILGTHAERRAQADVVIVASTEDGDRIGQPLGKRATTTTRDRRPSRATITAVSTRRIRATPPQITSSVDDAFSRAAAALSSRRAANSAASSSIRSLVFASFSQAAASVESRSRAEASISASRSRAQAASVASLFSAAADSISVRDAGGTTAAATSALSSTLAASASAASSALASTATQTSFSITSTSLATSLSKTGVLETSSTASATSGPTTAASTSWNHRLRDILLPALLVPLGLILLAIALFLCTKRRNSKYKAGTAGNESSWGGSGNDGAMTGAPPAAALMAAAAAGSSNSRSGSSSNNPSQDSFGTSPSAIGVAYSGVEPRSKWGRRSLTDVIAGGVRAAEVGGSSRGRGQVTSTTSSFGGGRQASMTGISDYAGTAIDYQPGQMRPVATPSIFSASMSESNPGTPVFQQRYDSPQHYDPFAPTIIPVAGAFAHHSSSANQEYYEEDYGDDLGSFTSRDSRDEFDPFARQDPNIGGIAAQGAQPAVPSTEQAGLGYLSTPVLQPPAFERAETAQTAHTAVTARTHQTGDSADVYQTDTAPSGAESGIDDTSDEELLGTPTVIQQRVHFGSSGSSNGESGNGSGSSRGSVARANMDNRPSSSHSDRSTGTPRLGMGHGNVGGVRRGDGSWW</sequence>
<feature type="compositionally biased region" description="Low complexity" evidence="1">
    <location>
        <begin position="575"/>
        <end position="593"/>
    </location>
</feature>
<dbReference type="Proteomes" id="UP000017200">
    <property type="component" value="Unassembled WGS sequence"/>
</dbReference>
<keyword evidence="2" id="KW-0812">Transmembrane</keyword>
<feature type="region of interest" description="Disordered" evidence="1">
    <location>
        <begin position="802"/>
        <end position="846"/>
    </location>
</feature>
<dbReference type="OrthoDB" id="2529491at2759"/>
<feature type="transmembrane region" description="Helical" evidence="2">
    <location>
        <begin position="514"/>
        <end position="535"/>
    </location>
</feature>
<dbReference type="HOGENOM" id="CLU_316225_0_0_1"/>
<dbReference type="InParanoid" id="U5GY46"/>
<dbReference type="EMBL" id="AEIJ01000004">
    <property type="status" value="NOT_ANNOTATED_CDS"/>
    <property type="molecule type" value="Genomic_DNA"/>
</dbReference>
<keyword evidence="5" id="KW-1185">Reference proteome</keyword>
<evidence type="ECO:0000313" key="4">
    <source>
        <dbReference type="EnsemblFungi" id="MVLG_00118T0"/>
    </source>
</evidence>
<dbReference type="AlphaFoldDB" id="U5GY46"/>
<reference evidence="3 5" key="3">
    <citation type="journal article" date="2015" name="BMC Genomics">
        <title>Sex and parasites: genomic and transcriptomic analysis of Microbotryum lychnidis-dioicae, the biotrophic and plant-castrating anther smut fungus.</title>
        <authorList>
            <person name="Perlin M.H."/>
            <person name="Amselem J."/>
            <person name="Fontanillas E."/>
            <person name="Toh S.S."/>
            <person name="Chen Z."/>
            <person name="Goldberg J."/>
            <person name="Duplessis S."/>
            <person name="Henrissat B."/>
            <person name="Young S."/>
            <person name="Zeng Q."/>
            <person name="Aguileta G."/>
            <person name="Petit E."/>
            <person name="Badouin H."/>
            <person name="Andrews J."/>
            <person name="Razeeq D."/>
            <person name="Gabaldon T."/>
            <person name="Quesneville H."/>
            <person name="Giraud T."/>
            <person name="Hood M.E."/>
            <person name="Schultz D.J."/>
            <person name="Cuomo C.A."/>
        </authorList>
    </citation>
    <scope>NUCLEOTIDE SEQUENCE [LARGE SCALE GENOMIC DNA]</scope>
    <source>
        <strain evidence="5">p1A1 Lamole</strain>
        <strain evidence="3">P1A1 Lamole</strain>
    </source>
</reference>
<evidence type="ECO:0000313" key="3">
    <source>
        <dbReference type="EMBL" id="KDE09715.1"/>
    </source>
</evidence>
<dbReference type="EnsemblFungi" id="MVLG_00118T0">
    <property type="protein sequence ID" value="MVLG_00118T0"/>
    <property type="gene ID" value="MVLG_00118"/>
</dbReference>
<protein>
    <submittedName>
        <fullName evidence="3 4">Uncharacterized protein</fullName>
    </submittedName>
</protein>
<keyword evidence="2" id="KW-0472">Membrane</keyword>
<feature type="region of interest" description="Disordered" evidence="1">
    <location>
        <begin position="314"/>
        <end position="340"/>
    </location>
</feature>
<evidence type="ECO:0000256" key="1">
    <source>
        <dbReference type="SAM" id="MobiDB-lite"/>
    </source>
</evidence>
<feature type="region of interest" description="Disordered" evidence="1">
    <location>
        <begin position="860"/>
        <end position="923"/>
    </location>
</feature>
<feature type="region of interest" description="Disordered" evidence="1">
    <location>
        <begin position="635"/>
        <end position="657"/>
    </location>
</feature>
<feature type="region of interest" description="Disordered" evidence="1">
    <location>
        <begin position="162"/>
        <end position="224"/>
    </location>
</feature>
<reference evidence="5" key="1">
    <citation type="submission" date="2010-11" db="EMBL/GenBank/DDBJ databases">
        <title>The genome sequence of Microbotryum violaceum strain p1A1 Lamole.</title>
        <authorList>
            <person name="Cuomo C."/>
            <person name="Perlin M."/>
            <person name="Young S.K."/>
            <person name="Zeng Q."/>
            <person name="Gargeya S."/>
            <person name="Alvarado L."/>
            <person name="Berlin A."/>
            <person name="Chapman S.B."/>
            <person name="Chen Z."/>
            <person name="Freedman E."/>
            <person name="Gellesch M."/>
            <person name="Goldberg J."/>
            <person name="Griggs A."/>
            <person name="Gujja S."/>
            <person name="Heilman E."/>
            <person name="Heiman D."/>
            <person name="Howarth C."/>
            <person name="Mehta T."/>
            <person name="Neiman D."/>
            <person name="Pearson M."/>
            <person name="Roberts A."/>
            <person name="Saif S."/>
            <person name="Shea T."/>
            <person name="Shenoy N."/>
            <person name="Sisk P."/>
            <person name="Stolte C."/>
            <person name="Sykes S."/>
            <person name="White J."/>
            <person name="Yandava C."/>
            <person name="Haas B."/>
            <person name="Nusbaum C."/>
            <person name="Birren B."/>
        </authorList>
    </citation>
    <scope>NUCLEOTIDE SEQUENCE [LARGE SCALE GENOMIC DNA]</scope>
    <source>
        <strain evidence="5">p1A1 Lamole</strain>
    </source>
</reference>
<reference evidence="4" key="4">
    <citation type="submission" date="2015-06" db="UniProtKB">
        <authorList>
            <consortium name="EnsemblFungi"/>
        </authorList>
    </citation>
    <scope>IDENTIFICATION</scope>
</reference>
<reference evidence="3" key="2">
    <citation type="submission" date="2010-11" db="EMBL/GenBank/DDBJ databases">
        <authorList>
            <consortium name="The Broad Institute Genome Sequencing Platform"/>
            <person name="Earl A."/>
            <person name="Ward D."/>
            <person name="Feldgarden M."/>
            <person name="Gevers D."/>
            <person name="Butler R."/>
            <person name="Young S.K."/>
            <person name="Zeng Q."/>
            <person name="Gargeya S."/>
            <person name="Fitzgerald M."/>
            <person name="Haas B."/>
            <person name="Abouelleil A."/>
            <person name="Alvarado L."/>
            <person name="Arachchi H.M."/>
            <person name="Berlin A."/>
            <person name="Brown A."/>
            <person name="Chapman S.B."/>
            <person name="Chen Z."/>
            <person name="Dunbar C."/>
            <person name="Freedman E."/>
            <person name="Gearin G."/>
            <person name="Gellesch M."/>
            <person name="Goldberg J."/>
            <person name="Griggs A."/>
            <person name="Gujja S."/>
            <person name="Heilman E."/>
            <person name="Heiman D."/>
            <person name="Howarth C."/>
            <person name="Larson L."/>
            <person name="Lui A."/>
            <person name="MacDonald P.J.P."/>
            <person name="Mehta T."/>
            <person name="Montmayeur A."/>
            <person name="Murphy C."/>
            <person name="Neiman D."/>
            <person name="Pearson M."/>
            <person name="Priest M."/>
            <person name="Roberts A."/>
            <person name="Saif S."/>
            <person name="Shea T."/>
            <person name="Shenoy N."/>
            <person name="Sisk P."/>
            <person name="Stolte C."/>
            <person name="Sykes S."/>
            <person name="White J."/>
            <person name="Yandava C."/>
            <person name="Wortman J."/>
            <person name="Nusbaum C."/>
            <person name="Birren B."/>
        </authorList>
    </citation>
    <scope>NUCLEOTIDE SEQUENCE</scope>
    <source>
        <strain evidence="3">P1A1 Lamole</strain>
    </source>
</reference>
<feature type="compositionally biased region" description="Polar residues" evidence="1">
    <location>
        <begin position="889"/>
        <end position="902"/>
    </location>
</feature>
<name>U5GY46_USTV1</name>
<evidence type="ECO:0000256" key="2">
    <source>
        <dbReference type="SAM" id="Phobius"/>
    </source>
</evidence>
<feature type="compositionally biased region" description="Polar residues" evidence="1">
    <location>
        <begin position="805"/>
        <end position="832"/>
    </location>
</feature>
<gene>
    <name evidence="3" type="ORF">MVLG_00118</name>
</gene>
<organism evidence="3">
    <name type="scientific">Microbotryum lychnidis-dioicae (strain p1A1 Lamole / MvSl-1064)</name>
    <name type="common">Anther smut fungus</name>
    <dbReference type="NCBI Taxonomy" id="683840"/>
    <lineage>
        <taxon>Eukaryota</taxon>
        <taxon>Fungi</taxon>
        <taxon>Dikarya</taxon>
        <taxon>Basidiomycota</taxon>
        <taxon>Pucciniomycotina</taxon>
        <taxon>Microbotryomycetes</taxon>
        <taxon>Microbotryales</taxon>
        <taxon>Microbotryaceae</taxon>
        <taxon>Microbotryum</taxon>
    </lineage>
</organism>
<proteinExistence type="predicted"/>
<accession>U5GY46</accession>
<feature type="region of interest" description="Disordered" evidence="1">
    <location>
        <begin position="575"/>
        <end position="601"/>
    </location>
</feature>
<dbReference type="EMBL" id="GL541643">
    <property type="protein sequence ID" value="KDE09715.1"/>
    <property type="molecule type" value="Genomic_DNA"/>
</dbReference>
<feature type="compositionally biased region" description="Basic residues" evidence="1">
    <location>
        <begin position="170"/>
        <end position="199"/>
    </location>
</feature>